<dbReference type="InterPro" id="IPR008144">
    <property type="entry name" value="Guanylate_kin-like_dom"/>
</dbReference>
<dbReference type="SUPFAM" id="SSF52540">
    <property type="entry name" value="P-loop containing nucleoside triphosphate hydrolases"/>
    <property type="match status" value="1"/>
</dbReference>
<dbReference type="InterPro" id="IPR008145">
    <property type="entry name" value="GK/Ca_channel_bsu"/>
</dbReference>
<gene>
    <name evidence="3" type="ORF">WMY93_010550</name>
</gene>
<evidence type="ECO:0000313" key="3">
    <source>
        <dbReference type="EMBL" id="KAK7919266.1"/>
    </source>
</evidence>
<dbReference type="AlphaFoldDB" id="A0AAW0PAY6"/>
<comment type="caution">
    <text evidence="3">The sequence shown here is derived from an EMBL/GenBank/DDBJ whole genome shotgun (WGS) entry which is preliminary data.</text>
</comment>
<feature type="domain" description="Guanylate kinase-like" evidence="2">
    <location>
        <begin position="1"/>
        <end position="136"/>
    </location>
</feature>
<organism evidence="3 4">
    <name type="scientific">Mugilogobius chulae</name>
    <name type="common">yellowstripe goby</name>
    <dbReference type="NCBI Taxonomy" id="88201"/>
    <lineage>
        <taxon>Eukaryota</taxon>
        <taxon>Metazoa</taxon>
        <taxon>Chordata</taxon>
        <taxon>Craniata</taxon>
        <taxon>Vertebrata</taxon>
        <taxon>Euteleostomi</taxon>
        <taxon>Actinopterygii</taxon>
        <taxon>Neopterygii</taxon>
        <taxon>Teleostei</taxon>
        <taxon>Neoteleostei</taxon>
        <taxon>Acanthomorphata</taxon>
        <taxon>Gobiaria</taxon>
        <taxon>Gobiiformes</taxon>
        <taxon>Gobioidei</taxon>
        <taxon>Gobiidae</taxon>
        <taxon>Gobionellinae</taxon>
        <taxon>Mugilogobius</taxon>
    </lineage>
</organism>
<dbReference type="InterPro" id="IPR027417">
    <property type="entry name" value="P-loop_NTPase"/>
</dbReference>
<reference evidence="4" key="1">
    <citation type="submission" date="2024-04" db="EMBL/GenBank/DDBJ databases">
        <title>Salinicola lusitanus LLJ914,a marine bacterium isolated from the Okinawa Trough.</title>
        <authorList>
            <person name="Li J."/>
        </authorList>
    </citation>
    <scope>NUCLEOTIDE SEQUENCE [LARGE SCALE GENOMIC DNA]</scope>
</reference>
<dbReference type="Pfam" id="PF00625">
    <property type="entry name" value="Guanylate_kin"/>
    <property type="match status" value="1"/>
</dbReference>
<dbReference type="GO" id="GO:0005829">
    <property type="term" value="C:cytosol"/>
    <property type="evidence" value="ECO:0007669"/>
    <property type="project" value="TreeGrafter"/>
</dbReference>
<accession>A0AAW0PAY6</accession>
<dbReference type="EMBL" id="JBBPFD010000007">
    <property type="protein sequence ID" value="KAK7919266.1"/>
    <property type="molecule type" value="Genomic_DNA"/>
</dbReference>
<dbReference type="Gene3D" id="3.40.50.300">
    <property type="entry name" value="P-loop containing nucleotide triphosphate hydrolases"/>
    <property type="match status" value="1"/>
</dbReference>
<proteinExistence type="predicted"/>
<name>A0AAW0PAY6_9GOBI</name>
<protein>
    <recommendedName>
        <fullName evidence="2">Guanylate kinase-like domain-containing protein</fullName>
    </recommendedName>
</protein>
<dbReference type="PROSITE" id="PS50052">
    <property type="entry name" value="GUANYLATE_KINASE_2"/>
    <property type="match status" value="1"/>
</dbReference>
<sequence length="136" mass="15413">MNTRGKFIQTVDYADHLYGLTREAVEEVAREGLACCVHMELEGVLSLKNSHFEPRYILLIPTQVDKYVDHLKSRNIYSPAQIDRAVSRIEFAGEIELDTTSGSAVHSGSEQELCHTASVDLMQCQCDYGHQKRHFN</sequence>
<keyword evidence="1" id="KW-0808">Transferase</keyword>
<evidence type="ECO:0000313" key="4">
    <source>
        <dbReference type="Proteomes" id="UP001460270"/>
    </source>
</evidence>
<keyword evidence="4" id="KW-1185">Reference proteome</keyword>
<dbReference type="GO" id="GO:0004385">
    <property type="term" value="F:GMP kinase activity"/>
    <property type="evidence" value="ECO:0007669"/>
    <property type="project" value="TreeGrafter"/>
</dbReference>
<dbReference type="PANTHER" id="PTHR23117">
    <property type="entry name" value="GUANYLATE KINASE-RELATED"/>
    <property type="match status" value="1"/>
</dbReference>
<dbReference type="PANTHER" id="PTHR23117:SF18">
    <property type="entry name" value="LEUCINE-RICH REPEAT AND GUANYLATE KINASE DOMAIN-CONTAINING PROTEIN"/>
    <property type="match status" value="1"/>
</dbReference>
<evidence type="ECO:0000259" key="2">
    <source>
        <dbReference type="PROSITE" id="PS50052"/>
    </source>
</evidence>
<dbReference type="Proteomes" id="UP001460270">
    <property type="component" value="Unassembled WGS sequence"/>
</dbReference>
<evidence type="ECO:0000256" key="1">
    <source>
        <dbReference type="ARBA" id="ARBA00022679"/>
    </source>
</evidence>